<evidence type="ECO:0000313" key="1">
    <source>
        <dbReference type="EMBL" id="KAL0434400.1"/>
    </source>
</evidence>
<dbReference type="Gene3D" id="3.60.10.10">
    <property type="entry name" value="Endonuclease/exonuclease/phosphatase"/>
    <property type="match status" value="1"/>
</dbReference>
<proteinExistence type="predicted"/>
<dbReference type="PANTHER" id="PTHR33710">
    <property type="entry name" value="BNAC02G09200D PROTEIN"/>
    <property type="match status" value="1"/>
</dbReference>
<comment type="caution">
    <text evidence="1">The sequence shown here is derived from an EMBL/GenBank/DDBJ whole genome shotgun (WGS) entry which is preliminary data.</text>
</comment>
<gene>
    <name evidence="1" type="ORF">Slati_2774300</name>
</gene>
<accession>A0AAW2W2Q3</accession>
<dbReference type="InterPro" id="IPR036691">
    <property type="entry name" value="Endo/exonu/phosph_ase_sf"/>
</dbReference>
<reference evidence="1" key="1">
    <citation type="submission" date="2020-06" db="EMBL/GenBank/DDBJ databases">
        <authorList>
            <person name="Li T."/>
            <person name="Hu X."/>
            <person name="Zhang T."/>
            <person name="Song X."/>
            <person name="Zhang H."/>
            <person name="Dai N."/>
            <person name="Sheng W."/>
            <person name="Hou X."/>
            <person name="Wei L."/>
        </authorList>
    </citation>
    <scope>NUCLEOTIDE SEQUENCE</scope>
    <source>
        <strain evidence="1">KEN1</strain>
        <tissue evidence="1">Leaf</tissue>
    </source>
</reference>
<sequence length="187" mass="22217">MLWRKDVGVCLQSYSRNHIYALAKIGKESEWWHFTGIYGNPEVCRRKETWQLLRYLSKNSIRPWLCVGDFNEILHQHEKAGLTSRAQWQITDFRRCLDEVGLQDMGFRGNLFTWCNGKEYPHTIRAWLDRACCNPNWSQFFPKAHVQHEELSSSDHSAIWMDLDPPRVAGFGQRKKRFRFEAVWPNT</sequence>
<dbReference type="EMBL" id="JACGWN010000009">
    <property type="protein sequence ID" value="KAL0434400.1"/>
    <property type="molecule type" value="Genomic_DNA"/>
</dbReference>
<dbReference type="SUPFAM" id="SSF56219">
    <property type="entry name" value="DNase I-like"/>
    <property type="match status" value="1"/>
</dbReference>
<evidence type="ECO:0008006" key="2">
    <source>
        <dbReference type="Google" id="ProtNLM"/>
    </source>
</evidence>
<name>A0AAW2W2Q3_9LAMI</name>
<reference evidence="1" key="2">
    <citation type="journal article" date="2024" name="Plant">
        <title>Genomic evolution and insights into agronomic trait innovations of Sesamum species.</title>
        <authorList>
            <person name="Miao H."/>
            <person name="Wang L."/>
            <person name="Qu L."/>
            <person name="Liu H."/>
            <person name="Sun Y."/>
            <person name="Le M."/>
            <person name="Wang Q."/>
            <person name="Wei S."/>
            <person name="Zheng Y."/>
            <person name="Lin W."/>
            <person name="Duan Y."/>
            <person name="Cao H."/>
            <person name="Xiong S."/>
            <person name="Wang X."/>
            <person name="Wei L."/>
            <person name="Li C."/>
            <person name="Ma Q."/>
            <person name="Ju M."/>
            <person name="Zhao R."/>
            <person name="Li G."/>
            <person name="Mu C."/>
            <person name="Tian Q."/>
            <person name="Mei H."/>
            <person name="Zhang T."/>
            <person name="Gao T."/>
            <person name="Zhang H."/>
        </authorList>
    </citation>
    <scope>NUCLEOTIDE SEQUENCE</scope>
    <source>
        <strain evidence="1">KEN1</strain>
    </source>
</reference>
<dbReference type="PANTHER" id="PTHR33710:SF77">
    <property type="entry name" value="DNASE I-LIKE SUPERFAMILY PROTEIN"/>
    <property type="match status" value="1"/>
</dbReference>
<organism evidence="1">
    <name type="scientific">Sesamum latifolium</name>
    <dbReference type="NCBI Taxonomy" id="2727402"/>
    <lineage>
        <taxon>Eukaryota</taxon>
        <taxon>Viridiplantae</taxon>
        <taxon>Streptophyta</taxon>
        <taxon>Embryophyta</taxon>
        <taxon>Tracheophyta</taxon>
        <taxon>Spermatophyta</taxon>
        <taxon>Magnoliopsida</taxon>
        <taxon>eudicotyledons</taxon>
        <taxon>Gunneridae</taxon>
        <taxon>Pentapetalae</taxon>
        <taxon>asterids</taxon>
        <taxon>lamiids</taxon>
        <taxon>Lamiales</taxon>
        <taxon>Pedaliaceae</taxon>
        <taxon>Sesamum</taxon>
    </lineage>
</organism>
<protein>
    <recommendedName>
        <fullName evidence="2">Exo_endo_phos domain-containing protein</fullName>
    </recommendedName>
</protein>
<dbReference type="AlphaFoldDB" id="A0AAW2W2Q3"/>